<name>A0ABQ7MHT6_BRACM</name>
<keyword evidence="3" id="KW-1185">Reference proteome</keyword>
<protein>
    <submittedName>
        <fullName evidence="2">Uncharacterized protein</fullName>
    </submittedName>
</protein>
<dbReference type="EMBL" id="JADBGQ010000005">
    <property type="protein sequence ID" value="KAG5397753.1"/>
    <property type="molecule type" value="Genomic_DNA"/>
</dbReference>
<accession>A0ABQ7MHT6</accession>
<proteinExistence type="predicted"/>
<feature type="region of interest" description="Disordered" evidence="1">
    <location>
        <begin position="1"/>
        <end position="22"/>
    </location>
</feature>
<evidence type="ECO:0000256" key="1">
    <source>
        <dbReference type="SAM" id="MobiDB-lite"/>
    </source>
</evidence>
<feature type="region of interest" description="Disordered" evidence="1">
    <location>
        <begin position="44"/>
        <end position="64"/>
    </location>
</feature>
<reference evidence="2 3" key="1">
    <citation type="submission" date="2021-03" db="EMBL/GenBank/DDBJ databases">
        <authorList>
            <person name="King G.J."/>
            <person name="Bancroft I."/>
            <person name="Baten A."/>
            <person name="Bloomfield J."/>
            <person name="Borpatragohain P."/>
            <person name="He Z."/>
            <person name="Irish N."/>
            <person name="Irwin J."/>
            <person name="Liu K."/>
            <person name="Mauleon R.P."/>
            <person name="Moore J."/>
            <person name="Morris R."/>
            <person name="Ostergaard L."/>
            <person name="Wang B."/>
            <person name="Wells R."/>
        </authorList>
    </citation>
    <scope>NUCLEOTIDE SEQUENCE [LARGE SCALE GENOMIC DNA]</scope>
    <source>
        <strain evidence="2">R-o-18</strain>
        <tissue evidence="2">Leaf</tissue>
    </source>
</reference>
<feature type="compositionally biased region" description="Basic and acidic residues" evidence="1">
    <location>
        <begin position="45"/>
        <end position="64"/>
    </location>
</feature>
<evidence type="ECO:0000313" key="2">
    <source>
        <dbReference type="EMBL" id="KAG5397753.1"/>
    </source>
</evidence>
<evidence type="ECO:0000313" key="3">
    <source>
        <dbReference type="Proteomes" id="UP000823674"/>
    </source>
</evidence>
<dbReference type="Proteomes" id="UP000823674">
    <property type="component" value="Chromosome A05"/>
</dbReference>
<sequence length="64" mass="7650">MKRKRNWHCNPSSSTVFENKRKSYQRIRRSASSYIAKNCNKRLHASHDSKSETWDKEEATSTYQ</sequence>
<gene>
    <name evidence="2" type="primary">A05g506390.1_BraROA</name>
    <name evidence="2" type="ORF">IGI04_019567</name>
</gene>
<organism evidence="2 3">
    <name type="scientific">Brassica rapa subsp. trilocularis</name>
    <dbReference type="NCBI Taxonomy" id="1813537"/>
    <lineage>
        <taxon>Eukaryota</taxon>
        <taxon>Viridiplantae</taxon>
        <taxon>Streptophyta</taxon>
        <taxon>Embryophyta</taxon>
        <taxon>Tracheophyta</taxon>
        <taxon>Spermatophyta</taxon>
        <taxon>Magnoliopsida</taxon>
        <taxon>eudicotyledons</taxon>
        <taxon>Gunneridae</taxon>
        <taxon>Pentapetalae</taxon>
        <taxon>rosids</taxon>
        <taxon>malvids</taxon>
        <taxon>Brassicales</taxon>
        <taxon>Brassicaceae</taxon>
        <taxon>Brassiceae</taxon>
        <taxon>Brassica</taxon>
    </lineage>
</organism>
<comment type="caution">
    <text evidence="2">The sequence shown here is derived from an EMBL/GenBank/DDBJ whole genome shotgun (WGS) entry which is preliminary data.</text>
</comment>